<feature type="binding site" evidence="3">
    <location>
        <position position="104"/>
    </location>
    <ligand>
        <name>substrate</name>
    </ligand>
</feature>
<dbReference type="InterPro" id="IPR005511">
    <property type="entry name" value="SMP-30"/>
</dbReference>
<evidence type="ECO:0000313" key="5">
    <source>
        <dbReference type="EMBL" id="EAS43723.1"/>
    </source>
</evidence>
<dbReference type="Pfam" id="PF08450">
    <property type="entry name" value="SGL"/>
    <property type="match status" value="1"/>
</dbReference>
<feature type="domain" description="SMP-30/Gluconolactonase/LRE-like region" evidence="4">
    <location>
        <begin position="21"/>
        <end position="260"/>
    </location>
</feature>
<organism evidence="5 6">
    <name type="scientific">Photobacterium profundum 3TCK</name>
    <dbReference type="NCBI Taxonomy" id="314280"/>
    <lineage>
        <taxon>Bacteria</taxon>
        <taxon>Pseudomonadati</taxon>
        <taxon>Pseudomonadota</taxon>
        <taxon>Gammaproteobacteria</taxon>
        <taxon>Vibrionales</taxon>
        <taxon>Vibrionaceae</taxon>
        <taxon>Photobacterium</taxon>
    </lineage>
</organism>
<evidence type="ECO:0000259" key="4">
    <source>
        <dbReference type="Pfam" id="PF08450"/>
    </source>
</evidence>
<dbReference type="GO" id="GO:0005509">
    <property type="term" value="F:calcium ion binding"/>
    <property type="evidence" value="ECO:0007669"/>
    <property type="project" value="TreeGrafter"/>
</dbReference>
<dbReference type="EMBL" id="AAPH01000009">
    <property type="protein sequence ID" value="EAS43723.1"/>
    <property type="molecule type" value="Genomic_DNA"/>
</dbReference>
<name>Q1Z543_9GAMM</name>
<feature type="binding site" evidence="3">
    <location>
        <position position="152"/>
    </location>
    <ligand>
        <name>a divalent metal cation</name>
        <dbReference type="ChEBI" id="CHEBI:60240"/>
    </ligand>
</feature>
<protein>
    <submittedName>
        <fullName evidence="5">Smp-30/Cgr1 family protein</fullName>
    </submittedName>
</protein>
<dbReference type="InterPro" id="IPR011042">
    <property type="entry name" value="6-blade_b-propeller_TolB-like"/>
</dbReference>
<comment type="caution">
    <text evidence="5">The sequence shown here is derived from an EMBL/GenBank/DDBJ whole genome shotgun (WGS) entry which is preliminary data.</text>
</comment>
<dbReference type="Proteomes" id="UP000003789">
    <property type="component" value="Unassembled WGS sequence"/>
</dbReference>
<evidence type="ECO:0000256" key="1">
    <source>
        <dbReference type="ARBA" id="ARBA00008853"/>
    </source>
</evidence>
<gene>
    <name evidence="5" type="ORF">P3TCK_18127</name>
</gene>
<dbReference type="Gene3D" id="2.120.10.30">
    <property type="entry name" value="TolB, C-terminal domain"/>
    <property type="match status" value="1"/>
</dbReference>
<comment type="cofactor">
    <cofactor evidence="3">
        <name>Zn(2+)</name>
        <dbReference type="ChEBI" id="CHEBI:29105"/>
    </cofactor>
    <text evidence="3">Binds 1 divalent metal cation per subunit.</text>
</comment>
<feature type="active site" description="Proton donor/acceptor" evidence="2">
    <location>
        <position position="202"/>
    </location>
</feature>
<proteinExistence type="inferred from homology"/>
<evidence type="ECO:0000313" key="6">
    <source>
        <dbReference type="Proteomes" id="UP000003789"/>
    </source>
</evidence>
<feature type="binding site" evidence="3">
    <location>
        <position position="106"/>
    </location>
    <ligand>
        <name>substrate</name>
    </ligand>
</feature>
<dbReference type="PRINTS" id="PR01790">
    <property type="entry name" value="SMP30FAMILY"/>
</dbReference>
<feature type="binding site" evidence="3">
    <location>
        <position position="202"/>
    </location>
    <ligand>
        <name>a divalent metal cation</name>
        <dbReference type="ChEBI" id="CHEBI:60240"/>
    </ligand>
</feature>
<dbReference type="OrthoDB" id="9775406at2"/>
<dbReference type="GO" id="GO:0004341">
    <property type="term" value="F:gluconolactonase activity"/>
    <property type="evidence" value="ECO:0007669"/>
    <property type="project" value="TreeGrafter"/>
</dbReference>
<dbReference type="AlphaFoldDB" id="Q1Z543"/>
<evidence type="ECO:0000256" key="2">
    <source>
        <dbReference type="PIRSR" id="PIRSR605511-1"/>
    </source>
</evidence>
<comment type="similarity">
    <text evidence="1">Belongs to the SMP-30/CGR1 family.</text>
</comment>
<feature type="binding site" evidence="3">
    <location>
        <position position="23"/>
    </location>
    <ligand>
        <name>a divalent metal cation</name>
        <dbReference type="ChEBI" id="CHEBI:60240"/>
    </ligand>
</feature>
<dbReference type="PANTHER" id="PTHR10907">
    <property type="entry name" value="REGUCALCIN"/>
    <property type="match status" value="1"/>
</dbReference>
<dbReference type="PANTHER" id="PTHR10907:SF47">
    <property type="entry name" value="REGUCALCIN"/>
    <property type="match status" value="1"/>
</dbReference>
<keyword evidence="3" id="KW-0479">Metal-binding</keyword>
<keyword evidence="3" id="KW-0862">Zinc</keyword>
<dbReference type="InterPro" id="IPR013658">
    <property type="entry name" value="SGL"/>
</dbReference>
<dbReference type="RefSeq" id="WP_006231535.1">
    <property type="nucleotide sequence ID" value="NZ_CH724135.1"/>
</dbReference>
<dbReference type="SUPFAM" id="SSF63829">
    <property type="entry name" value="Calcium-dependent phosphotriesterase"/>
    <property type="match status" value="1"/>
</dbReference>
<dbReference type="GO" id="GO:0019853">
    <property type="term" value="P:L-ascorbic acid biosynthetic process"/>
    <property type="evidence" value="ECO:0007669"/>
    <property type="project" value="TreeGrafter"/>
</dbReference>
<sequence length="291" mass="32446">MELIQQLSLEFTPLIDKSFSLAECPRWDWRSKTWLWVDIANGELWRYSQQVSDVRRWDEPLGCFAMWRDEGFILAAKSGIYRLDSWESNRELIVPLISEYPRMRFNDGRAAPSGHFVAGTRNGAKLGDQGQFYQLTENGQTNPMPMYAWTCNGLAFSPCGLYLYWADTGSSLVYRADYDPITGAYGQSDIFCDLNGFNGRPDGASVDSEGGYWVAMYGGRSVLRINTEGRVTHKLAVPAENPTMVAFGGESGQQMIVTTAEESTGAGQVLSTELSAEVSWHGIEEPLVTVI</sequence>
<dbReference type="HOGENOM" id="CLU_036110_3_1_6"/>
<evidence type="ECO:0000256" key="3">
    <source>
        <dbReference type="PIRSR" id="PIRSR605511-2"/>
    </source>
</evidence>
<accession>Q1Z543</accession>
<reference evidence="5 6" key="1">
    <citation type="submission" date="2006-03" db="EMBL/GenBank/DDBJ databases">
        <authorList>
            <person name="Bartlett D.H."/>
            <person name="Valle G."/>
            <person name="Lauro F.M."/>
            <person name="Vezzi A."/>
            <person name="Simonato F."/>
            <person name="Eloe E."/>
            <person name="Vitulo N."/>
            <person name="Stratton T.K."/>
            <person name="D'angelo M."/>
            <person name="Ferriera S."/>
            <person name="Johnson J."/>
            <person name="Kravitz S."/>
            <person name="Beeson K."/>
            <person name="Sutton G."/>
            <person name="Rogers Y."/>
            <person name="Friedman R."/>
            <person name="Frazier M."/>
            <person name="Venter J.C."/>
        </authorList>
    </citation>
    <scope>NUCLEOTIDE SEQUENCE [LARGE SCALE GENOMIC DNA]</scope>
    <source>
        <strain evidence="5 6">3TCK</strain>
    </source>
</reference>